<sequence>MMRTLSVSSILLLIASCAFANETASACEGFGYELVQTKLDYLEYRFTELFVQLKEQDELSANNQRRIESEQRELNRIVDRHERRIVNLVEGMNDAFGTNVSLINDQTRQILELQTICSNHDFIWKTLHNIRPKTGLPFCSEDSARASVLCRMTIAEQPTTVQMERHRFGGDWLMVLQRFDGSENFNRNWTDYRNGFGTVGRKFWLGLERLHQLTKNSAYEVLMEMEDFAGNYRYARYTKFSVGSEAEQYSVKDLGVYSGTASDSFTTHKGRTFSTTETGQLKNCAVSYTGGWWYYPSVCYDTHLTGTWASVNEWTSIVWKKFGSPDNLALKFARMMIRKT</sequence>
<evidence type="ECO:0000256" key="2">
    <source>
        <dbReference type="SAM" id="SignalP"/>
    </source>
</evidence>
<organism evidence="4 5">
    <name type="scientific">Aedes albopictus</name>
    <name type="common">Asian tiger mosquito</name>
    <name type="synonym">Stegomyia albopicta</name>
    <dbReference type="NCBI Taxonomy" id="7160"/>
    <lineage>
        <taxon>Eukaryota</taxon>
        <taxon>Metazoa</taxon>
        <taxon>Ecdysozoa</taxon>
        <taxon>Arthropoda</taxon>
        <taxon>Hexapoda</taxon>
        <taxon>Insecta</taxon>
        <taxon>Pterygota</taxon>
        <taxon>Neoptera</taxon>
        <taxon>Endopterygota</taxon>
        <taxon>Diptera</taxon>
        <taxon>Nematocera</taxon>
        <taxon>Culicoidea</taxon>
        <taxon>Culicidae</taxon>
        <taxon>Culicinae</taxon>
        <taxon>Aedini</taxon>
        <taxon>Aedes</taxon>
        <taxon>Stegomyia</taxon>
    </lineage>
</organism>
<dbReference type="GeneID" id="109415834"/>
<keyword evidence="5" id="KW-1185">Reference proteome</keyword>
<feature type="coiled-coil region" evidence="1">
    <location>
        <begin position="53"/>
        <end position="84"/>
    </location>
</feature>
<dbReference type="SUPFAM" id="SSF56496">
    <property type="entry name" value="Fibrinogen C-terminal domain-like"/>
    <property type="match status" value="1"/>
</dbReference>
<evidence type="ECO:0000256" key="1">
    <source>
        <dbReference type="SAM" id="Coils"/>
    </source>
</evidence>
<dbReference type="SMART" id="SM00186">
    <property type="entry name" value="FBG"/>
    <property type="match status" value="1"/>
</dbReference>
<name>A0ABM1Z6S6_AEDAL</name>
<reference evidence="4" key="2">
    <citation type="submission" date="2025-05" db="UniProtKB">
        <authorList>
            <consortium name="EnsemblMetazoa"/>
        </authorList>
    </citation>
    <scope>IDENTIFICATION</scope>
    <source>
        <strain evidence="4">Foshan</strain>
    </source>
</reference>
<dbReference type="Pfam" id="PF00147">
    <property type="entry name" value="Fibrinogen_C"/>
    <property type="match status" value="1"/>
</dbReference>
<evidence type="ECO:0000313" key="4">
    <source>
        <dbReference type="EnsemblMetazoa" id="AALFPA23_015600.P22702"/>
    </source>
</evidence>
<dbReference type="InterPro" id="IPR014716">
    <property type="entry name" value="Fibrinogen_a/b/g_C_1"/>
</dbReference>
<evidence type="ECO:0000259" key="3">
    <source>
        <dbReference type="PROSITE" id="PS51406"/>
    </source>
</evidence>
<dbReference type="Proteomes" id="UP000069940">
    <property type="component" value="Unassembled WGS sequence"/>
</dbReference>
<dbReference type="PROSITE" id="PS51257">
    <property type="entry name" value="PROKAR_LIPOPROTEIN"/>
    <property type="match status" value="1"/>
</dbReference>
<feature type="signal peptide" evidence="2">
    <location>
        <begin position="1"/>
        <end position="20"/>
    </location>
</feature>
<dbReference type="PANTHER" id="PTHR19143:SF327">
    <property type="entry name" value="FI21813P1-RELATED"/>
    <property type="match status" value="1"/>
</dbReference>
<accession>A0ABM1Z6S6</accession>
<dbReference type="CDD" id="cd00087">
    <property type="entry name" value="FReD"/>
    <property type="match status" value="1"/>
</dbReference>
<dbReference type="InterPro" id="IPR002181">
    <property type="entry name" value="Fibrinogen_a/b/g_C_dom"/>
</dbReference>
<dbReference type="InterPro" id="IPR050373">
    <property type="entry name" value="Fibrinogen_C-term_domain"/>
</dbReference>
<reference evidence="5" key="1">
    <citation type="journal article" date="2015" name="Proc. Natl. Acad. Sci. U.S.A.">
        <title>Genome sequence of the Asian Tiger mosquito, Aedes albopictus, reveals insights into its biology, genetics, and evolution.</title>
        <authorList>
            <person name="Chen X.G."/>
            <person name="Jiang X."/>
            <person name="Gu J."/>
            <person name="Xu M."/>
            <person name="Wu Y."/>
            <person name="Deng Y."/>
            <person name="Zhang C."/>
            <person name="Bonizzoni M."/>
            <person name="Dermauw W."/>
            <person name="Vontas J."/>
            <person name="Armbruster P."/>
            <person name="Huang X."/>
            <person name="Yang Y."/>
            <person name="Zhang H."/>
            <person name="He W."/>
            <person name="Peng H."/>
            <person name="Liu Y."/>
            <person name="Wu K."/>
            <person name="Chen J."/>
            <person name="Lirakis M."/>
            <person name="Topalis P."/>
            <person name="Van Leeuwen T."/>
            <person name="Hall A.B."/>
            <person name="Jiang X."/>
            <person name="Thorpe C."/>
            <person name="Mueller R.L."/>
            <person name="Sun C."/>
            <person name="Waterhouse R.M."/>
            <person name="Yan G."/>
            <person name="Tu Z.J."/>
            <person name="Fang X."/>
            <person name="James A.A."/>
        </authorList>
    </citation>
    <scope>NUCLEOTIDE SEQUENCE [LARGE SCALE GENOMIC DNA]</scope>
    <source>
        <strain evidence="5">Foshan</strain>
    </source>
</reference>
<dbReference type="InterPro" id="IPR036056">
    <property type="entry name" value="Fibrinogen-like_C"/>
</dbReference>
<keyword evidence="1" id="KW-0175">Coiled coil</keyword>
<feature type="domain" description="Fibrinogen C-terminal" evidence="3">
    <location>
        <begin position="108"/>
        <end position="340"/>
    </location>
</feature>
<feature type="chain" id="PRO_5045278614" description="Fibrinogen C-terminal domain-containing protein" evidence="2">
    <location>
        <begin position="21"/>
        <end position="340"/>
    </location>
</feature>
<dbReference type="RefSeq" id="XP_019545318.3">
    <property type="nucleotide sequence ID" value="XM_019689773.3"/>
</dbReference>
<evidence type="ECO:0000313" key="5">
    <source>
        <dbReference type="Proteomes" id="UP000069940"/>
    </source>
</evidence>
<proteinExistence type="predicted"/>
<protein>
    <recommendedName>
        <fullName evidence="3">Fibrinogen C-terminal domain-containing protein</fullName>
    </recommendedName>
</protein>
<dbReference type="PANTHER" id="PTHR19143">
    <property type="entry name" value="FIBRINOGEN/TENASCIN/ANGIOPOEITIN"/>
    <property type="match status" value="1"/>
</dbReference>
<keyword evidence="2" id="KW-0732">Signal</keyword>
<dbReference type="Gene3D" id="3.90.215.10">
    <property type="entry name" value="Gamma Fibrinogen, chain A, domain 1"/>
    <property type="match status" value="1"/>
</dbReference>
<dbReference type="EnsemblMetazoa" id="AALFPA23_015600.R22702">
    <property type="protein sequence ID" value="AALFPA23_015600.P22702"/>
    <property type="gene ID" value="AALFPA23_015600"/>
</dbReference>
<dbReference type="PROSITE" id="PS51406">
    <property type="entry name" value="FIBRINOGEN_C_2"/>
    <property type="match status" value="1"/>
</dbReference>